<dbReference type="Proteomes" id="UP000008136">
    <property type="component" value="Chromosome"/>
</dbReference>
<accession>F2KMR6</accession>
<evidence type="ECO:0000313" key="2">
    <source>
        <dbReference type="Proteomes" id="UP000008136"/>
    </source>
</evidence>
<dbReference type="GO" id="GO:0016791">
    <property type="term" value="F:phosphatase activity"/>
    <property type="evidence" value="ECO:0007669"/>
    <property type="project" value="TreeGrafter"/>
</dbReference>
<reference evidence="1 2" key="1">
    <citation type="submission" date="2011-03" db="EMBL/GenBank/DDBJ databases">
        <title>The complete genome of Archaeoglobus veneficus SNP6.</title>
        <authorList>
            <consortium name="US DOE Joint Genome Institute (JGI-PGF)"/>
            <person name="Lucas S."/>
            <person name="Copeland A."/>
            <person name="Lapidus A."/>
            <person name="Bruce D."/>
            <person name="Goodwin L."/>
            <person name="Pitluck S."/>
            <person name="Kyrpides N."/>
            <person name="Mavromatis K."/>
            <person name="Pagani I."/>
            <person name="Ivanova N."/>
            <person name="Mikhailova N."/>
            <person name="Lu M."/>
            <person name="Detter J.C."/>
            <person name="Tapia R."/>
            <person name="Han C."/>
            <person name="Land M."/>
            <person name="Hauser L."/>
            <person name="Markowitz V."/>
            <person name="Cheng J.-F."/>
            <person name="Hugenholtz P."/>
            <person name="Woyke T."/>
            <person name="Wu D."/>
            <person name="Spring S."/>
            <person name="Brambilla E."/>
            <person name="Klenk H.-P."/>
            <person name="Eisen J.A."/>
        </authorList>
    </citation>
    <scope>NUCLEOTIDE SEQUENCE [LARGE SCALE GENOMIC DNA]</scope>
    <source>
        <strain>SNP6</strain>
    </source>
</reference>
<dbReference type="eggNOG" id="arCOG04221">
    <property type="taxonomic scope" value="Archaea"/>
</dbReference>
<protein>
    <submittedName>
        <fullName evidence="1">HAD-superfamily hydrolase, subfamily IIA</fullName>
        <ecNumber evidence="1">3.1.3.41</ecNumber>
    </submittedName>
</protein>
<dbReference type="PANTHER" id="PTHR19288">
    <property type="entry name" value="4-NITROPHENYLPHOSPHATASE-RELATED"/>
    <property type="match status" value="1"/>
</dbReference>
<name>F2KMR6_ARCVS</name>
<keyword evidence="2" id="KW-1185">Reference proteome</keyword>
<dbReference type="Pfam" id="PF13344">
    <property type="entry name" value="Hydrolase_6"/>
    <property type="match status" value="1"/>
</dbReference>
<dbReference type="GO" id="GO:0005737">
    <property type="term" value="C:cytoplasm"/>
    <property type="evidence" value="ECO:0007669"/>
    <property type="project" value="TreeGrafter"/>
</dbReference>
<proteinExistence type="predicted"/>
<dbReference type="OrthoDB" id="25155at2157"/>
<dbReference type="HOGENOM" id="CLU_043473_1_2_2"/>
<dbReference type="Pfam" id="PF13242">
    <property type="entry name" value="Hydrolase_like"/>
    <property type="match status" value="1"/>
</dbReference>
<dbReference type="SUPFAM" id="SSF56784">
    <property type="entry name" value="HAD-like"/>
    <property type="match status" value="1"/>
</dbReference>
<dbReference type="Gene3D" id="3.40.50.1000">
    <property type="entry name" value="HAD superfamily/HAD-like"/>
    <property type="match status" value="2"/>
</dbReference>
<dbReference type="EMBL" id="CP002588">
    <property type="protein sequence ID" value="AEA46090.1"/>
    <property type="molecule type" value="Genomic_DNA"/>
</dbReference>
<dbReference type="STRING" id="693661.Arcve_0047"/>
<dbReference type="NCBIfam" id="TIGR01460">
    <property type="entry name" value="HAD-SF-IIA"/>
    <property type="match status" value="1"/>
</dbReference>
<organism evidence="1 2">
    <name type="scientific">Archaeoglobus veneficus (strain DSM 11195 / SNP6)</name>
    <dbReference type="NCBI Taxonomy" id="693661"/>
    <lineage>
        <taxon>Archaea</taxon>
        <taxon>Methanobacteriati</taxon>
        <taxon>Methanobacteriota</taxon>
        <taxon>Archaeoglobi</taxon>
        <taxon>Archaeoglobales</taxon>
        <taxon>Archaeoglobaceae</taxon>
        <taxon>Archaeoglobus</taxon>
    </lineage>
</organism>
<dbReference type="InterPro" id="IPR023214">
    <property type="entry name" value="HAD_sf"/>
</dbReference>
<dbReference type="EC" id="3.1.3.41" evidence="1"/>
<dbReference type="InterPro" id="IPR036412">
    <property type="entry name" value="HAD-like_sf"/>
</dbReference>
<dbReference type="PANTHER" id="PTHR19288:SF46">
    <property type="entry name" value="HALOACID DEHALOGENASE-LIKE HYDROLASE DOMAIN-CONTAINING PROTEIN 2"/>
    <property type="match status" value="1"/>
</dbReference>
<dbReference type="AlphaFoldDB" id="F2KMR6"/>
<keyword evidence="1" id="KW-0378">Hydrolase</keyword>
<dbReference type="RefSeq" id="WP_013682766.1">
    <property type="nucleotide sequence ID" value="NC_015320.1"/>
</dbReference>
<dbReference type="GeneID" id="10393138"/>
<sequence length="263" mass="29091">MHPLLEKKGFILDIDGVIGRGETPIPEGVEAVKKLREFGKKLVFVSNNSTRSRTIMIDRFQRFGLDVHEDEMLLATFATARYLKREAGKAKIFTTGEKGLIEELELAGHEIVDYRDAEYLVVGSNRGINFEIMTKALRCCLAGTRYIATNPDRIFPAEDGPIPGTGMIIGSLYWMTGRMPDVVIGKPSKVIMEEALDILGLKADEVVVVGDQIDIDVKAGKAIGATTLLVLSGVTTKENLEQMIERHGEKPDYVLDHLGKLFD</sequence>
<gene>
    <name evidence="1" type="ordered locus">Arcve_0047</name>
</gene>
<evidence type="ECO:0000313" key="1">
    <source>
        <dbReference type="EMBL" id="AEA46090.1"/>
    </source>
</evidence>
<dbReference type="KEGG" id="ave:Arcve_0047"/>
<dbReference type="PIRSF" id="PIRSF000915">
    <property type="entry name" value="PGP-type_phosphatase"/>
    <property type="match status" value="1"/>
</dbReference>
<dbReference type="InterPro" id="IPR006357">
    <property type="entry name" value="HAD-SF_hydro_IIA"/>
</dbReference>